<dbReference type="InterPro" id="IPR032387">
    <property type="entry name" value="ACAS_N"/>
</dbReference>
<evidence type="ECO:0000259" key="9">
    <source>
        <dbReference type="Pfam" id="PF16177"/>
    </source>
</evidence>
<dbReference type="InterPro" id="IPR042099">
    <property type="entry name" value="ANL_N_sf"/>
</dbReference>
<keyword evidence="5 7" id="KW-0547">Nucleotide-binding</keyword>
<feature type="domain" description="AMP-dependent synthetase/ligase" evidence="8">
    <location>
        <begin position="103"/>
        <end position="488"/>
    </location>
</feature>
<keyword evidence="7" id="KW-0443">Lipid metabolism</keyword>
<evidence type="ECO:0000256" key="7">
    <source>
        <dbReference type="RuleBase" id="RU367019"/>
    </source>
</evidence>
<feature type="domain" description="Acetyl-coenzyme A synthetase N-terminal" evidence="9">
    <location>
        <begin position="40"/>
        <end position="97"/>
    </location>
</feature>
<keyword evidence="7" id="KW-0963">Cytoplasm</keyword>
<dbReference type="NCBIfam" id="NF002937">
    <property type="entry name" value="PRK03584.1"/>
    <property type="match status" value="1"/>
</dbReference>
<dbReference type="InterPro" id="IPR000873">
    <property type="entry name" value="AMP-dep_synth/lig_dom"/>
</dbReference>
<evidence type="ECO:0000256" key="3">
    <source>
        <dbReference type="ARBA" id="ARBA00015326"/>
    </source>
</evidence>
<organism evidence="10 11">
    <name type="scientific">Orchesella dallaii</name>
    <dbReference type="NCBI Taxonomy" id="48710"/>
    <lineage>
        <taxon>Eukaryota</taxon>
        <taxon>Metazoa</taxon>
        <taxon>Ecdysozoa</taxon>
        <taxon>Arthropoda</taxon>
        <taxon>Hexapoda</taxon>
        <taxon>Collembola</taxon>
        <taxon>Entomobryomorpha</taxon>
        <taxon>Entomobryoidea</taxon>
        <taxon>Orchesellidae</taxon>
        <taxon>Orchesellinae</taxon>
        <taxon>Orchesella</taxon>
    </lineage>
</organism>
<dbReference type="Proteomes" id="UP001642540">
    <property type="component" value="Unassembled WGS sequence"/>
</dbReference>
<keyword evidence="4 7" id="KW-0436">Ligase</keyword>
<dbReference type="Pfam" id="PF00501">
    <property type="entry name" value="AMP-binding"/>
    <property type="match status" value="1"/>
</dbReference>
<sequence>MGSLSETPLWVPGKEVVASTRLESLRKAVNKKYSIQLESYDDLHKWSVTQRSNFWAEVWEIGEIIHSEPYTQVVDESLPIDAIPKWFVGAKLNFAENLIEKGKDDDTAVYYKGEGHHVTQSYTYAQLRKEVSAWVSALKSLGVTKGDVVAGILPNCYETLCAVLATASIGAIWTCTSPDYGTTGVVERFKQTEPKVVISVNAVFYNGKTHEIREKLETIVGELTSVKHVVVIPFFNSQNEELKSFTHENWIWSTTLLDDIRASKIQIQYEQVTSDHPLFIMYSSGTTGTPKCLVHSVGGTLLKHAEEHLLQSDLRHTDVIFYYTTIGWMMYNWLISSLMSGCAIVLYDGAPTPALWSLIDELDITIFGTSAKWLSVQEEVFLKNSTETGKSAKDLDKNGTKLRMVLSTGSPLKPQSFDFIYNFIKKDVIVGSISGGTDIVGCFMGQNMTVPVYCGEIQSYHLGCDLDCVDENGKSVIGERGELIVRSAFPSMPTHFHNDQDGILYKKAYFNKFPGVWAHGDFMLVSPTTKGIVMLGRSDCTLNPSGVRFGSAEIYQVVEQFKEISDSVCVGQRNTSKSDERVVLFLKLVEGHTFTNELTTSLKKEIREKLSPRHVPSVILPVAEIPYTISGKKVEIAVRNVIEGEQVKNKGALANPQSLDNYKNIPELAAWS</sequence>
<dbReference type="Gene3D" id="3.30.300.30">
    <property type="match status" value="1"/>
</dbReference>
<keyword evidence="7" id="KW-0276">Fatty acid metabolism</keyword>
<dbReference type="InterPro" id="IPR045851">
    <property type="entry name" value="AMP-bd_C_sf"/>
</dbReference>
<dbReference type="PROSITE" id="PS00455">
    <property type="entry name" value="AMP_BINDING"/>
    <property type="match status" value="1"/>
</dbReference>
<comment type="function">
    <text evidence="7">Converts acetoacetate to acetoacetyl-CoA in the cytosol.</text>
</comment>
<dbReference type="Gene3D" id="3.40.50.12780">
    <property type="entry name" value="N-terminal domain of ligase-like"/>
    <property type="match status" value="1"/>
</dbReference>
<dbReference type="SUPFAM" id="SSF56801">
    <property type="entry name" value="Acetyl-CoA synthetase-like"/>
    <property type="match status" value="1"/>
</dbReference>
<comment type="subcellular location">
    <subcellularLocation>
        <location evidence="7">Cytoplasm</location>
        <location evidence="7">Cytosol</location>
    </subcellularLocation>
</comment>
<evidence type="ECO:0000256" key="5">
    <source>
        <dbReference type="ARBA" id="ARBA00022741"/>
    </source>
</evidence>
<comment type="similarity">
    <text evidence="1 7">Belongs to the ATP-dependent AMP-binding enzyme family.</text>
</comment>
<dbReference type="InterPro" id="IPR005914">
    <property type="entry name" value="Acac_CoA_synth"/>
</dbReference>
<keyword evidence="6 7" id="KW-0067">ATP-binding</keyword>
<protein>
    <recommendedName>
        <fullName evidence="3 7">Acetoacetyl-CoA synthetase</fullName>
        <ecNumber evidence="2 7">6.2.1.16</ecNumber>
    </recommendedName>
</protein>
<keyword evidence="11" id="KW-1185">Reference proteome</keyword>
<accession>A0ABP1PRQ9</accession>
<evidence type="ECO:0000256" key="4">
    <source>
        <dbReference type="ARBA" id="ARBA00022598"/>
    </source>
</evidence>
<dbReference type="PANTHER" id="PTHR42921">
    <property type="entry name" value="ACETOACETYL-COA SYNTHETASE"/>
    <property type="match status" value="1"/>
</dbReference>
<dbReference type="PANTHER" id="PTHR42921:SF1">
    <property type="entry name" value="ACETOACETYL-COA SYNTHETASE"/>
    <property type="match status" value="1"/>
</dbReference>
<evidence type="ECO:0000256" key="1">
    <source>
        <dbReference type="ARBA" id="ARBA00006432"/>
    </source>
</evidence>
<dbReference type="NCBIfam" id="TIGR01217">
    <property type="entry name" value="ac_ac_CoA_syn"/>
    <property type="match status" value="1"/>
</dbReference>
<evidence type="ECO:0000313" key="10">
    <source>
        <dbReference type="EMBL" id="CAL8074785.1"/>
    </source>
</evidence>
<evidence type="ECO:0000256" key="2">
    <source>
        <dbReference type="ARBA" id="ARBA00012988"/>
    </source>
</evidence>
<evidence type="ECO:0000259" key="8">
    <source>
        <dbReference type="Pfam" id="PF00501"/>
    </source>
</evidence>
<dbReference type="EC" id="6.2.1.16" evidence="2 7"/>
<gene>
    <name evidence="10" type="ORF">ODALV1_LOCUS2992</name>
</gene>
<evidence type="ECO:0000256" key="6">
    <source>
        <dbReference type="ARBA" id="ARBA00022840"/>
    </source>
</evidence>
<proteinExistence type="inferred from homology"/>
<evidence type="ECO:0000313" key="11">
    <source>
        <dbReference type="Proteomes" id="UP001642540"/>
    </source>
</evidence>
<comment type="catalytic activity">
    <reaction evidence="7">
        <text>acetoacetate + ATP + CoA = acetoacetyl-CoA + AMP + diphosphate</text>
        <dbReference type="Rhea" id="RHEA:16117"/>
        <dbReference type="ChEBI" id="CHEBI:13705"/>
        <dbReference type="ChEBI" id="CHEBI:30616"/>
        <dbReference type="ChEBI" id="CHEBI:33019"/>
        <dbReference type="ChEBI" id="CHEBI:57286"/>
        <dbReference type="ChEBI" id="CHEBI:57287"/>
        <dbReference type="ChEBI" id="CHEBI:456215"/>
        <dbReference type="EC" id="6.2.1.16"/>
    </reaction>
</comment>
<dbReference type="EMBL" id="CAXLJM020000007">
    <property type="protein sequence ID" value="CAL8074785.1"/>
    <property type="molecule type" value="Genomic_DNA"/>
</dbReference>
<dbReference type="InterPro" id="IPR020845">
    <property type="entry name" value="AMP-binding_CS"/>
</dbReference>
<reference evidence="10 11" key="1">
    <citation type="submission" date="2024-08" db="EMBL/GenBank/DDBJ databases">
        <authorList>
            <person name="Cucini C."/>
            <person name="Frati F."/>
        </authorList>
    </citation>
    <scope>NUCLEOTIDE SEQUENCE [LARGE SCALE GENOMIC DNA]</scope>
</reference>
<comment type="caution">
    <text evidence="10">The sequence shown here is derived from an EMBL/GenBank/DDBJ whole genome shotgun (WGS) entry which is preliminary data.</text>
</comment>
<name>A0ABP1PRQ9_9HEXA</name>
<dbReference type="Pfam" id="PF16177">
    <property type="entry name" value="ACAS_N"/>
    <property type="match status" value="1"/>
</dbReference>